<dbReference type="InterPro" id="IPR016181">
    <property type="entry name" value="Acyl_CoA_acyltransferase"/>
</dbReference>
<protein>
    <submittedName>
        <fullName evidence="2">Acetyltransferase</fullName>
    </submittedName>
</protein>
<dbReference type="AlphaFoldDB" id="A0A8J3PCI4"/>
<dbReference type="InterPro" id="IPR013653">
    <property type="entry name" value="GCN5-like_dom"/>
</dbReference>
<dbReference type="GO" id="GO:0016747">
    <property type="term" value="F:acyltransferase activity, transferring groups other than amino-acyl groups"/>
    <property type="evidence" value="ECO:0007669"/>
    <property type="project" value="InterPro"/>
</dbReference>
<dbReference type="Pfam" id="PF08445">
    <property type="entry name" value="FR47"/>
    <property type="match status" value="1"/>
</dbReference>
<dbReference type="PROSITE" id="PS51186">
    <property type="entry name" value="GNAT"/>
    <property type="match status" value="1"/>
</dbReference>
<proteinExistence type="predicted"/>
<organism evidence="2 3">
    <name type="scientific">Catellatospora coxensis</name>
    <dbReference type="NCBI Taxonomy" id="310354"/>
    <lineage>
        <taxon>Bacteria</taxon>
        <taxon>Bacillati</taxon>
        <taxon>Actinomycetota</taxon>
        <taxon>Actinomycetes</taxon>
        <taxon>Micromonosporales</taxon>
        <taxon>Micromonosporaceae</taxon>
        <taxon>Catellatospora</taxon>
    </lineage>
</organism>
<name>A0A8J3PCI4_9ACTN</name>
<feature type="domain" description="N-acetyltransferase" evidence="1">
    <location>
        <begin position="143"/>
        <end position="280"/>
    </location>
</feature>
<dbReference type="EMBL" id="BONI01000133">
    <property type="protein sequence ID" value="GIG11403.1"/>
    <property type="molecule type" value="Genomic_DNA"/>
</dbReference>
<evidence type="ECO:0000313" key="3">
    <source>
        <dbReference type="Proteomes" id="UP000630887"/>
    </source>
</evidence>
<dbReference type="InterPro" id="IPR000182">
    <property type="entry name" value="GNAT_dom"/>
</dbReference>
<dbReference type="Gene3D" id="3.40.630.30">
    <property type="match status" value="1"/>
</dbReference>
<dbReference type="Proteomes" id="UP000630887">
    <property type="component" value="Unassembled WGS sequence"/>
</dbReference>
<accession>A0A8J3PCI4</accession>
<evidence type="ECO:0000259" key="1">
    <source>
        <dbReference type="PROSITE" id="PS51186"/>
    </source>
</evidence>
<comment type="caution">
    <text evidence="2">The sequence shown here is derived from an EMBL/GenBank/DDBJ whole genome shotgun (WGS) entry which is preliminary data.</text>
</comment>
<keyword evidence="3" id="KW-1185">Reference proteome</keyword>
<reference evidence="2 3" key="1">
    <citation type="submission" date="2021-01" db="EMBL/GenBank/DDBJ databases">
        <title>Whole genome shotgun sequence of Catellatospora coxensis NBRC 107359.</title>
        <authorList>
            <person name="Komaki H."/>
            <person name="Tamura T."/>
        </authorList>
    </citation>
    <scope>NUCLEOTIDE SEQUENCE [LARGE SCALE GENOMIC DNA]</scope>
    <source>
        <strain evidence="2 3">NBRC 107359</strain>
    </source>
</reference>
<gene>
    <name evidence="2" type="ORF">Cco03nite_81030</name>
</gene>
<dbReference type="SUPFAM" id="SSF55729">
    <property type="entry name" value="Acyl-CoA N-acyltransferases (Nat)"/>
    <property type="match status" value="1"/>
</dbReference>
<evidence type="ECO:0000313" key="2">
    <source>
        <dbReference type="EMBL" id="GIG11403.1"/>
    </source>
</evidence>
<sequence length="280" mass="29638">MRVTGDTALAEFTAAVMPWLRAEPVRNNQLLTLLQSRMDGIVLAESDLLMLRVLGDGGELAGVAVCPPPFAMLLSELAEGAEPVLAEHLAEHAPQVRRFTGLPDQAQRVAAELARRVGGRAALLASYRMLDVVRVAPPAGVAGRPREATAADRDLLVAWSAAFQREALADHPQSNPAAPIDGRLALGGLLWLWEAGGEPVSMAAMTAPAAGVVRLNMVYTPPRRRGNGYAAALVAAVSAAVLTAGLRPTLFTDLANPTSNKIYQAIGYRPLQDTAMWEVG</sequence>
<dbReference type="RefSeq" id="WP_203699351.1">
    <property type="nucleotide sequence ID" value="NZ_BAAALC010000105.1"/>
</dbReference>